<reference evidence="3" key="2">
    <citation type="submission" date="2014-09" db="EMBL/GenBank/DDBJ databases">
        <authorList>
            <person name="Mudge J."/>
            <person name="Ramaraj T."/>
            <person name="Lindquist I.E."/>
            <person name="Bharti A.K."/>
            <person name="Sundararajan A."/>
            <person name="Cameron C.T."/>
            <person name="Woodward J.E."/>
            <person name="May G.D."/>
            <person name="Brubaker C."/>
            <person name="Broadhvest J."/>
            <person name="Wilkins T.A."/>
        </authorList>
    </citation>
    <scope>NUCLEOTIDE SEQUENCE</scope>
    <source>
        <strain evidence="3">cv. AKA8401</strain>
    </source>
</reference>
<proteinExistence type="predicted"/>
<dbReference type="AlphaFoldDB" id="A0A0B0N598"/>
<keyword evidence="3" id="KW-1185">Reference proteome</keyword>
<evidence type="ECO:0000313" key="3">
    <source>
        <dbReference type="Proteomes" id="UP000032142"/>
    </source>
</evidence>
<sequence>MTYVTFELIELWSEFMMYVTHVLA</sequence>
<evidence type="ECO:0000313" key="1">
    <source>
        <dbReference type="EMBL" id="KHG07827.1"/>
    </source>
</evidence>
<organism evidence="1 3">
    <name type="scientific">Gossypium arboreum</name>
    <name type="common">Tree cotton</name>
    <name type="synonym">Gossypium nanking</name>
    <dbReference type="NCBI Taxonomy" id="29729"/>
    <lineage>
        <taxon>Eukaryota</taxon>
        <taxon>Viridiplantae</taxon>
        <taxon>Streptophyta</taxon>
        <taxon>Embryophyta</taxon>
        <taxon>Tracheophyta</taxon>
        <taxon>Spermatophyta</taxon>
        <taxon>Magnoliopsida</taxon>
        <taxon>eudicotyledons</taxon>
        <taxon>Gunneridae</taxon>
        <taxon>Pentapetalae</taxon>
        <taxon>rosids</taxon>
        <taxon>malvids</taxon>
        <taxon>Malvales</taxon>
        <taxon>Malvaceae</taxon>
        <taxon>Malvoideae</taxon>
        <taxon>Gossypium</taxon>
    </lineage>
</organism>
<evidence type="ECO:0000313" key="2">
    <source>
        <dbReference type="EMBL" id="KHG19171.1"/>
    </source>
</evidence>
<reference evidence="1" key="1">
    <citation type="submission" date="2014-09" db="EMBL/GenBank/DDBJ databases">
        <title>G. arboreum L. cv. AKA8401 A2 genome assembly version 1.0.</title>
        <authorList>
            <person name="Mudge J."/>
            <person name="Ramaraj T."/>
            <person name="Lindquist I.E."/>
            <person name="Bharti A.K."/>
            <person name="Sundararajan A."/>
            <person name="Cameron C.T."/>
            <person name="Woodward J.E."/>
            <person name="May G.D."/>
            <person name="Brubaker C."/>
            <person name="Broadhvest J."/>
            <person name="Wilkins T.A."/>
        </authorList>
    </citation>
    <scope>NUCLEOTIDE SEQUENCE</scope>
</reference>
<dbReference type="Proteomes" id="UP000032142">
    <property type="component" value="Unassembled WGS sequence"/>
</dbReference>
<accession>A0A0B0N598</accession>
<dbReference type="EMBL" id="JRRC01483233">
    <property type="protein sequence ID" value="KHG07827.1"/>
    <property type="molecule type" value="Genomic_DNA"/>
</dbReference>
<name>A0A0B0N598_GOSAR</name>
<dbReference type="EMBL" id="KN412321">
    <property type="protein sequence ID" value="KHG19171.1"/>
    <property type="molecule type" value="Genomic_DNA"/>
</dbReference>
<gene>
    <name evidence="2" type="ORF">F383_24492</name>
    <name evidence="1" type="ORF">F383_34784</name>
</gene>
<protein>
    <submittedName>
        <fullName evidence="1">Uncharacterized protein</fullName>
    </submittedName>
</protein>